<evidence type="ECO:0000313" key="3">
    <source>
        <dbReference type="EMBL" id="MBK8571237.1"/>
    </source>
</evidence>
<name>A0A936K6D5_9BACT</name>
<reference evidence="3 4" key="1">
    <citation type="submission" date="2020-10" db="EMBL/GenBank/DDBJ databases">
        <title>Connecting structure to function with the recovery of over 1000 high-quality activated sludge metagenome-assembled genomes encoding full-length rRNA genes using long-read sequencing.</title>
        <authorList>
            <person name="Singleton C.M."/>
            <person name="Petriglieri F."/>
            <person name="Kristensen J.M."/>
            <person name="Kirkegaard R.H."/>
            <person name="Michaelsen T.Y."/>
            <person name="Andersen M.H."/>
            <person name="Karst S.M."/>
            <person name="Dueholm M.S."/>
            <person name="Nielsen P.H."/>
            <person name="Albertsen M."/>
        </authorList>
    </citation>
    <scope>NUCLEOTIDE SEQUENCE [LARGE SCALE GENOMIC DNA]</scope>
    <source>
        <strain evidence="3">OdNE_18-Q3-R46-58_MAXAC.008</strain>
    </source>
</reference>
<evidence type="ECO:0000313" key="4">
    <source>
        <dbReference type="Proteomes" id="UP000709959"/>
    </source>
</evidence>
<organism evidence="3 4">
    <name type="scientific">Candidatus Geothrix odensensis</name>
    <dbReference type="NCBI Taxonomy" id="2954440"/>
    <lineage>
        <taxon>Bacteria</taxon>
        <taxon>Pseudomonadati</taxon>
        <taxon>Acidobacteriota</taxon>
        <taxon>Holophagae</taxon>
        <taxon>Holophagales</taxon>
        <taxon>Holophagaceae</taxon>
        <taxon>Geothrix</taxon>
    </lineage>
</organism>
<dbReference type="SUPFAM" id="SSF56954">
    <property type="entry name" value="Outer membrane efflux proteins (OEP)"/>
    <property type="match status" value="1"/>
</dbReference>
<dbReference type="Pfam" id="PF02321">
    <property type="entry name" value="OEP"/>
    <property type="match status" value="2"/>
</dbReference>
<dbReference type="PANTHER" id="PTHR30203:SF33">
    <property type="entry name" value="BLR4455 PROTEIN"/>
    <property type="match status" value="1"/>
</dbReference>
<proteinExistence type="inferred from homology"/>
<dbReference type="GO" id="GO:0015562">
    <property type="term" value="F:efflux transmembrane transporter activity"/>
    <property type="evidence" value="ECO:0007669"/>
    <property type="project" value="InterPro"/>
</dbReference>
<accession>A0A936K6D5</accession>
<comment type="caution">
    <text evidence="3">The sequence shown here is derived from an EMBL/GenBank/DDBJ whole genome shotgun (WGS) entry which is preliminary data.</text>
</comment>
<sequence>MTRLPIFPALLVAFSLVAQEAPKVQSPAGAPTKLTLQGAIETSLKNNLQVQIASETRDFTRAGVLIEQGTFDWNLSSSINLSKTQDASRSQTTPGGPFVSSESTTFYRSLSVGSTKAFGWGGNLSLNYNPTYSFRKGTVNGGVEQPFTTNPYDGSFSATYTQSLLKGFGRDATESRLIVARKNAQAADFSFQKAIIDLVASTETLYWDVVFAQRNLGNKQQALSLAQKQLKENQIRVEVGTLAPIEVTSSEASVAQREQDIIAAEAQLLNAKDALIRALYPSTERPSGLEMVDAPSVKPLAMDEGAAEKQALASRLELKSARLDLESKQILETASGNRTLPQLDAFATYNGNAASQIPSEGLTAVNKDLTKANYPGYTVGLQFALPLQNRAARGSQAQARANRRQSELSLRDLELGITLETRQAFRNVEASAKGVAAAEKTRFFREKDLEAEQKKFENGMSTNFLVLTKQNDLDTAKSNELQSQITYAKAVTALEKALGHLLEARKLEVK</sequence>
<comment type="similarity">
    <text evidence="1">Belongs to the outer membrane factor (OMF) (TC 1.B.17) family.</text>
</comment>
<dbReference type="InterPro" id="IPR010131">
    <property type="entry name" value="MdtP/NodT-like"/>
</dbReference>
<evidence type="ECO:0000256" key="2">
    <source>
        <dbReference type="SAM" id="SignalP"/>
    </source>
</evidence>
<dbReference type="PANTHER" id="PTHR30203">
    <property type="entry name" value="OUTER MEMBRANE CATION EFFLUX PROTEIN"/>
    <property type="match status" value="1"/>
</dbReference>
<dbReference type="EMBL" id="JADKCH010000001">
    <property type="protein sequence ID" value="MBK8571237.1"/>
    <property type="molecule type" value="Genomic_DNA"/>
</dbReference>
<dbReference type="Proteomes" id="UP000709959">
    <property type="component" value="Unassembled WGS sequence"/>
</dbReference>
<dbReference type="Gene3D" id="1.20.1600.10">
    <property type="entry name" value="Outer membrane efflux proteins (OEP)"/>
    <property type="match status" value="1"/>
</dbReference>
<protein>
    <submittedName>
        <fullName evidence="3">TolC family protein</fullName>
    </submittedName>
</protein>
<evidence type="ECO:0000256" key="1">
    <source>
        <dbReference type="ARBA" id="ARBA00007613"/>
    </source>
</evidence>
<feature type="signal peptide" evidence="2">
    <location>
        <begin position="1"/>
        <end position="20"/>
    </location>
</feature>
<dbReference type="AlphaFoldDB" id="A0A936K6D5"/>
<keyword evidence="2" id="KW-0732">Signal</keyword>
<gene>
    <name evidence="3" type="ORF">IPN91_01070</name>
</gene>
<dbReference type="InterPro" id="IPR003423">
    <property type="entry name" value="OMP_efflux"/>
</dbReference>
<feature type="chain" id="PRO_5037183633" evidence="2">
    <location>
        <begin position="21"/>
        <end position="510"/>
    </location>
</feature>